<evidence type="ECO:0000256" key="2">
    <source>
        <dbReference type="ARBA" id="ARBA00007613"/>
    </source>
</evidence>
<keyword evidence="9" id="KW-1185">Reference proteome</keyword>
<evidence type="ECO:0000313" key="8">
    <source>
        <dbReference type="EMBL" id="MFD1315903.1"/>
    </source>
</evidence>
<accession>A0ABW3Y3R3</accession>
<reference evidence="9" key="1">
    <citation type="journal article" date="2019" name="Int. J. Syst. Evol. Microbiol.">
        <title>The Global Catalogue of Microorganisms (GCM) 10K type strain sequencing project: providing services to taxonomists for standard genome sequencing and annotation.</title>
        <authorList>
            <consortium name="The Broad Institute Genomics Platform"/>
            <consortium name="The Broad Institute Genome Sequencing Center for Infectious Disease"/>
            <person name="Wu L."/>
            <person name="Ma J."/>
        </authorList>
    </citation>
    <scope>NUCLEOTIDE SEQUENCE [LARGE SCALE GENOMIC DNA]</scope>
    <source>
        <strain evidence="9">CCUG 61485</strain>
    </source>
</reference>
<keyword evidence="7" id="KW-0998">Cell outer membrane</keyword>
<keyword evidence="5" id="KW-0812">Transmembrane</keyword>
<name>A0ABW3Y3R3_9FLAO</name>
<dbReference type="Pfam" id="PF02321">
    <property type="entry name" value="OEP"/>
    <property type="match status" value="2"/>
</dbReference>
<dbReference type="EMBL" id="JBHTMY010000003">
    <property type="protein sequence ID" value="MFD1315903.1"/>
    <property type="molecule type" value="Genomic_DNA"/>
</dbReference>
<proteinExistence type="inferred from homology"/>
<keyword evidence="3" id="KW-0813">Transport</keyword>
<dbReference type="InterPro" id="IPR003423">
    <property type="entry name" value="OMP_efflux"/>
</dbReference>
<dbReference type="Gene3D" id="1.20.1600.10">
    <property type="entry name" value="Outer membrane efflux proteins (OEP)"/>
    <property type="match status" value="1"/>
</dbReference>
<evidence type="ECO:0000256" key="4">
    <source>
        <dbReference type="ARBA" id="ARBA00022452"/>
    </source>
</evidence>
<dbReference type="PANTHER" id="PTHR30026:SF20">
    <property type="entry name" value="OUTER MEMBRANE PROTEIN TOLC"/>
    <property type="match status" value="1"/>
</dbReference>
<comment type="subcellular location">
    <subcellularLocation>
        <location evidence="1">Cell outer membrane</location>
    </subcellularLocation>
</comment>
<evidence type="ECO:0000256" key="7">
    <source>
        <dbReference type="ARBA" id="ARBA00023237"/>
    </source>
</evidence>
<comment type="caution">
    <text evidence="8">The sequence shown here is derived from an EMBL/GenBank/DDBJ whole genome shotgun (WGS) entry which is preliminary data.</text>
</comment>
<gene>
    <name evidence="8" type="ORF">ACFQ39_09760</name>
</gene>
<keyword evidence="6" id="KW-0472">Membrane</keyword>
<dbReference type="PANTHER" id="PTHR30026">
    <property type="entry name" value="OUTER MEMBRANE PROTEIN TOLC"/>
    <property type="match status" value="1"/>
</dbReference>
<sequence length="441" mass="50610">MKFNIDKYLFGFSILITFLSLHIGYGQNTEPISLDQAKALAIQNNYELRINQKSYAVAKAEQEQANAAFLPSLVLSNTSVSTNNPLQAFGFKLLQESVTTEDFNPDKLNDPGSQENFNTKIELIQPIFHLDGWKMKKAAKSKTEALELQNERSKEYLQLEIEKAYMQLQLAYEQQEVIEKALETGEVNLKISKDQFDQGLIQFADVINVEVRFNEVKNDLLKAKSNVLNSSEYLAYLIGKEPNDILIPTEKLTMSEYPEPDSVKMSSDRKDLLAIEQNITAQEQMLKSSQYQFVPKASAMAHYEWNDNDFMGFNVSNYLVGLQLSWDVFDGGKTLGKVHREKAMLEKNELYKQNYLAQSELELNKARRQMYDARDAVEIAELAVEQSKESYRIVSNRFSQGLEKTSDLLYAETQLQKQELNHSQALFNYNYALSYLNFLTK</sequence>
<dbReference type="Proteomes" id="UP001597201">
    <property type="component" value="Unassembled WGS sequence"/>
</dbReference>
<evidence type="ECO:0000313" key="9">
    <source>
        <dbReference type="Proteomes" id="UP001597201"/>
    </source>
</evidence>
<evidence type="ECO:0000256" key="1">
    <source>
        <dbReference type="ARBA" id="ARBA00004442"/>
    </source>
</evidence>
<dbReference type="SUPFAM" id="SSF56954">
    <property type="entry name" value="Outer membrane efflux proteins (OEP)"/>
    <property type="match status" value="1"/>
</dbReference>
<keyword evidence="4" id="KW-1134">Transmembrane beta strand</keyword>
<dbReference type="InterPro" id="IPR051906">
    <property type="entry name" value="TolC-like"/>
</dbReference>
<protein>
    <submittedName>
        <fullName evidence="8">TolC family protein</fullName>
    </submittedName>
</protein>
<dbReference type="RefSeq" id="WP_377178520.1">
    <property type="nucleotide sequence ID" value="NZ_JBHTMY010000003.1"/>
</dbReference>
<evidence type="ECO:0000256" key="6">
    <source>
        <dbReference type="ARBA" id="ARBA00023136"/>
    </source>
</evidence>
<evidence type="ECO:0000256" key="3">
    <source>
        <dbReference type="ARBA" id="ARBA00022448"/>
    </source>
</evidence>
<comment type="similarity">
    <text evidence="2">Belongs to the outer membrane factor (OMF) (TC 1.B.17) family.</text>
</comment>
<evidence type="ECO:0000256" key="5">
    <source>
        <dbReference type="ARBA" id="ARBA00022692"/>
    </source>
</evidence>
<organism evidence="8 9">
    <name type="scientific">Namhaeicola litoreus</name>
    <dbReference type="NCBI Taxonomy" id="1052145"/>
    <lineage>
        <taxon>Bacteria</taxon>
        <taxon>Pseudomonadati</taxon>
        <taxon>Bacteroidota</taxon>
        <taxon>Flavobacteriia</taxon>
        <taxon>Flavobacteriales</taxon>
        <taxon>Flavobacteriaceae</taxon>
        <taxon>Namhaeicola</taxon>
    </lineage>
</organism>